<protein>
    <submittedName>
        <fullName evidence="1">Uncharacterized protein</fullName>
    </submittedName>
</protein>
<reference evidence="1" key="1">
    <citation type="submission" date="2021-06" db="EMBL/GenBank/DDBJ databases">
        <title>Parelaphostrongylus tenuis whole genome reference sequence.</title>
        <authorList>
            <person name="Garwood T.J."/>
            <person name="Larsen P.A."/>
            <person name="Fountain-Jones N.M."/>
            <person name="Garbe J.R."/>
            <person name="Macchietto M.G."/>
            <person name="Kania S.A."/>
            <person name="Gerhold R.W."/>
            <person name="Richards J.E."/>
            <person name="Wolf T.M."/>
        </authorList>
    </citation>
    <scope>NUCLEOTIDE SEQUENCE</scope>
    <source>
        <strain evidence="1">MNPRO001-30</strain>
        <tissue evidence="1">Meninges</tissue>
    </source>
</reference>
<dbReference type="AlphaFoldDB" id="A0AAD5QJW3"/>
<proteinExistence type="predicted"/>
<gene>
    <name evidence="1" type="ORF">KIN20_009789</name>
</gene>
<name>A0AAD5QJW3_PARTN</name>
<dbReference type="EMBL" id="JAHQIW010001633">
    <property type="protein sequence ID" value="KAJ1353202.1"/>
    <property type="molecule type" value="Genomic_DNA"/>
</dbReference>
<evidence type="ECO:0000313" key="1">
    <source>
        <dbReference type="EMBL" id="KAJ1353202.1"/>
    </source>
</evidence>
<evidence type="ECO:0000313" key="2">
    <source>
        <dbReference type="Proteomes" id="UP001196413"/>
    </source>
</evidence>
<dbReference type="Proteomes" id="UP001196413">
    <property type="component" value="Unassembled WGS sequence"/>
</dbReference>
<organism evidence="1 2">
    <name type="scientific">Parelaphostrongylus tenuis</name>
    <name type="common">Meningeal worm</name>
    <dbReference type="NCBI Taxonomy" id="148309"/>
    <lineage>
        <taxon>Eukaryota</taxon>
        <taxon>Metazoa</taxon>
        <taxon>Ecdysozoa</taxon>
        <taxon>Nematoda</taxon>
        <taxon>Chromadorea</taxon>
        <taxon>Rhabditida</taxon>
        <taxon>Rhabditina</taxon>
        <taxon>Rhabditomorpha</taxon>
        <taxon>Strongyloidea</taxon>
        <taxon>Metastrongylidae</taxon>
        <taxon>Parelaphostrongylus</taxon>
    </lineage>
</organism>
<comment type="caution">
    <text evidence="1">The sequence shown here is derived from an EMBL/GenBank/DDBJ whole genome shotgun (WGS) entry which is preliminary data.</text>
</comment>
<accession>A0AAD5QJW3</accession>
<sequence length="70" mass="8155">MSCLLRPEAACVRKNLKTIMSSGDLIHFLNRQPHSFWEFNICKWLHVIDHGHDHINDLLHESSKEMLSCA</sequence>
<keyword evidence="2" id="KW-1185">Reference proteome</keyword>